<accession>A0A9P3GD48</accession>
<dbReference type="Gene3D" id="3.60.21.10">
    <property type="match status" value="1"/>
</dbReference>
<dbReference type="InterPro" id="IPR029052">
    <property type="entry name" value="Metallo-depent_PP-like"/>
</dbReference>
<feature type="region of interest" description="Disordered" evidence="1">
    <location>
        <begin position="1"/>
        <end position="26"/>
    </location>
</feature>
<proteinExistence type="predicted"/>
<dbReference type="EMBL" id="BPQB01000036">
    <property type="protein sequence ID" value="GJE93903.1"/>
    <property type="molecule type" value="Genomic_DNA"/>
</dbReference>
<evidence type="ECO:0000313" key="3">
    <source>
        <dbReference type="Proteomes" id="UP000703269"/>
    </source>
</evidence>
<dbReference type="GO" id="GO:0033192">
    <property type="term" value="F:calmodulin-dependent protein phosphatase activity"/>
    <property type="evidence" value="ECO:0007669"/>
    <property type="project" value="InterPro"/>
</dbReference>
<protein>
    <recommendedName>
        <fullName evidence="4">Serine/threonine specific protein phosphatases domain-containing protein</fullName>
    </recommendedName>
</protein>
<organism evidence="2 3">
    <name type="scientific">Phanerochaete sordida</name>
    <dbReference type="NCBI Taxonomy" id="48140"/>
    <lineage>
        <taxon>Eukaryota</taxon>
        <taxon>Fungi</taxon>
        <taxon>Dikarya</taxon>
        <taxon>Basidiomycota</taxon>
        <taxon>Agaricomycotina</taxon>
        <taxon>Agaricomycetes</taxon>
        <taxon>Polyporales</taxon>
        <taxon>Phanerochaetaceae</taxon>
        <taxon>Phanerochaete</taxon>
    </lineage>
</organism>
<comment type="caution">
    <text evidence="2">The sequence shown here is derived from an EMBL/GenBank/DDBJ whole genome shotgun (WGS) entry which is preliminary data.</text>
</comment>
<dbReference type="PANTHER" id="PTHR45673">
    <property type="entry name" value="SERINE/THREONINE-PROTEIN PHOSPHATASE 2B CATALYTIC SUBUNIT 1-RELATED"/>
    <property type="match status" value="1"/>
</dbReference>
<dbReference type="InterPro" id="IPR043360">
    <property type="entry name" value="PP2B"/>
</dbReference>
<sequence length="119" mass="13050">MEPPSSGLLSDPLQAHPFPAYGNEELPPVVYDPTDPRAQGFPPNAARGCSYDYTYATVCALLQRNGLPSVVRGHEVQDLGYAMYCKTTAKKFPSVITVFSAQLPRCLPQQGRGHQIQEQ</sequence>
<reference evidence="2 3" key="1">
    <citation type="submission" date="2021-08" db="EMBL/GenBank/DDBJ databases">
        <title>Draft Genome Sequence of Phanerochaete sordida strain YK-624.</title>
        <authorList>
            <person name="Mori T."/>
            <person name="Dohra H."/>
            <person name="Suzuki T."/>
            <person name="Kawagishi H."/>
            <person name="Hirai H."/>
        </authorList>
    </citation>
    <scope>NUCLEOTIDE SEQUENCE [LARGE SCALE GENOMIC DNA]</scope>
    <source>
        <strain evidence="2 3">YK-624</strain>
    </source>
</reference>
<name>A0A9P3GD48_9APHY</name>
<dbReference type="Proteomes" id="UP000703269">
    <property type="component" value="Unassembled WGS sequence"/>
</dbReference>
<evidence type="ECO:0008006" key="4">
    <source>
        <dbReference type="Google" id="ProtNLM"/>
    </source>
</evidence>
<gene>
    <name evidence="2" type="ORF">PsYK624_100680</name>
</gene>
<dbReference type="GO" id="GO:0097720">
    <property type="term" value="P:calcineurin-mediated signaling"/>
    <property type="evidence" value="ECO:0007669"/>
    <property type="project" value="InterPro"/>
</dbReference>
<evidence type="ECO:0000313" key="2">
    <source>
        <dbReference type="EMBL" id="GJE93903.1"/>
    </source>
</evidence>
<dbReference type="SUPFAM" id="SSF56300">
    <property type="entry name" value="Metallo-dependent phosphatases"/>
    <property type="match status" value="1"/>
</dbReference>
<keyword evidence="3" id="KW-1185">Reference proteome</keyword>
<dbReference type="AlphaFoldDB" id="A0A9P3GD48"/>
<evidence type="ECO:0000256" key="1">
    <source>
        <dbReference type="SAM" id="MobiDB-lite"/>
    </source>
</evidence>